<evidence type="ECO:0000313" key="4">
    <source>
        <dbReference type="Proteomes" id="UP000095009"/>
    </source>
</evidence>
<accession>A0A1E3PEL5</accession>
<evidence type="ECO:0000256" key="1">
    <source>
        <dbReference type="ARBA" id="ARBA00007398"/>
    </source>
</evidence>
<dbReference type="AlphaFoldDB" id="A0A1E3PEL5"/>
<sequence length="554" mass="63848">MGIRYLTKIYNPLGEFVDYEKLRNAACFIDGPSLAHCICSDLSSTSVGDPALATEKARRILQRLIDKQIDIRYVVFDGAIPLEKIETKLQRANQDIAKLHNTPSGLILGSFATDMLRETLDEYFPSIPVITVPYEADYAVAGMVKRYAAIFKRRVESVENQSNPKPYESVYLISSDSDFLVYDLGFNVGCVCFTRTKDLEQSKQVFVTYHKEVMDKVGMPLWEAGYVLDKIPFYKRKNLTLSDLSRFKIKKNDPHYHKFKDEFTLKEFKWSTCDEFARDPHILFIKNFLPSCKLSRLHIMLNRHGENLRAKLTKDSTSIFLPVLVEDIRLSTVWAIGRRWRSLAYEILLKKFEGGMINMGELGDYTRPGIVIEYHRNGKKLDTNRIPINDKSRGLSDRPNTKSSHEYIDALKEMNPHDFLKLMAAQIVEDSNAESFQDLENRLYKYFAFIFDLEIESSQATSSCQIEKSAKKPKSKKTKSNEFTSEKSDGLLTLMSSLNIEDIHWNIKKLHLFAQIQALFYSVIFLQQAGVNLGIHVKIRHLRGTDFSRFFSYS</sequence>
<dbReference type="Pfam" id="PF12813">
    <property type="entry name" value="XPG_I_2"/>
    <property type="match status" value="1"/>
</dbReference>
<dbReference type="Proteomes" id="UP000095009">
    <property type="component" value="Unassembled WGS sequence"/>
</dbReference>
<proteinExistence type="inferred from homology"/>
<evidence type="ECO:0000313" key="3">
    <source>
        <dbReference type="EMBL" id="ODQ63859.1"/>
    </source>
</evidence>
<name>A0A1E3PEL5_9ASCO</name>
<dbReference type="PANTHER" id="PTHR15665">
    <property type="entry name" value="ASTEROID PROTEIN"/>
    <property type="match status" value="1"/>
</dbReference>
<comment type="similarity">
    <text evidence="1">Belongs to the asteroid family.</text>
</comment>
<dbReference type="InterPro" id="IPR039436">
    <property type="entry name" value="Asteroid_dom"/>
</dbReference>
<dbReference type="EMBL" id="KV454413">
    <property type="protein sequence ID" value="ODQ63859.1"/>
    <property type="molecule type" value="Genomic_DNA"/>
</dbReference>
<dbReference type="PANTHER" id="PTHR15665:SF1">
    <property type="entry name" value="PROTEIN ASTEROID HOMOLOG 1"/>
    <property type="match status" value="1"/>
</dbReference>
<reference evidence="3 4" key="1">
    <citation type="journal article" date="2016" name="Proc. Natl. Acad. Sci. U.S.A.">
        <title>Comparative genomics of biotechnologically important yeasts.</title>
        <authorList>
            <person name="Riley R."/>
            <person name="Haridas S."/>
            <person name="Wolfe K.H."/>
            <person name="Lopes M.R."/>
            <person name="Hittinger C.T."/>
            <person name="Goeker M."/>
            <person name="Salamov A.A."/>
            <person name="Wisecaver J.H."/>
            <person name="Long T.M."/>
            <person name="Calvey C.H."/>
            <person name="Aerts A.L."/>
            <person name="Barry K.W."/>
            <person name="Choi C."/>
            <person name="Clum A."/>
            <person name="Coughlan A.Y."/>
            <person name="Deshpande S."/>
            <person name="Douglass A.P."/>
            <person name="Hanson S.J."/>
            <person name="Klenk H.-P."/>
            <person name="LaButti K.M."/>
            <person name="Lapidus A."/>
            <person name="Lindquist E.A."/>
            <person name="Lipzen A.M."/>
            <person name="Meier-Kolthoff J.P."/>
            <person name="Ohm R.A."/>
            <person name="Otillar R.P."/>
            <person name="Pangilinan J.L."/>
            <person name="Peng Y."/>
            <person name="Rokas A."/>
            <person name="Rosa C.A."/>
            <person name="Scheuner C."/>
            <person name="Sibirny A.A."/>
            <person name="Slot J.C."/>
            <person name="Stielow J.B."/>
            <person name="Sun H."/>
            <person name="Kurtzman C.P."/>
            <person name="Blackwell M."/>
            <person name="Grigoriev I.V."/>
            <person name="Jeffries T.W."/>
        </authorList>
    </citation>
    <scope>NUCLEOTIDE SEQUENCE [LARGE SCALE GENOMIC DNA]</scope>
    <source>
        <strain evidence="3 4">DSM 6958</strain>
    </source>
</reference>
<dbReference type="SUPFAM" id="SSF88723">
    <property type="entry name" value="PIN domain-like"/>
    <property type="match status" value="1"/>
</dbReference>
<dbReference type="STRING" id="857566.A0A1E3PEL5"/>
<keyword evidence="4" id="KW-1185">Reference proteome</keyword>
<organism evidence="3 4">
    <name type="scientific">Nadsonia fulvescens var. elongata DSM 6958</name>
    <dbReference type="NCBI Taxonomy" id="857566"/>
    <lineage>
        <taxon>Eukaryota</taxon>
        <taxon>Fungi</taxon>
        <taxon>Dikarya</taxon>
        <taxon>Ascomycota</taxon>
        <taxon>Saccharomycotina</taxon>
        <taxon>Dipodascomycetes</taxon>
        <taxon>Dipodascales</taxon>
        <taxon>Dipodascales incertae sedis</taxon>
        <taxon>Nadsonia</taxon>
    </lineage>
</organism>
<gene>
    <name evidence="3" type="ORF">NADFUDRAFT_52849</name>
</gene>
<dbReference type="OrthoDB" id="4092488at2759"/>
<dbReference type="InterPro" id="IPR029060">
    <property type="entry name" value="PIN-like_dom_sf"/>
</dbReference>
<dbReference type="Gene3D" id="3.40.50.1010">
    <property type="entry name" value="5'-nuclease"/>
    <property type="match status" value="1"/>
</dbReference>
<dbReference type="InterPro" id="IPR026832">
    <property type="entry name" value="Asteroid"/>
</dbReference>
<feature type="domain" description="Asteroid" evidence="2">
    <location>
        <begin position="173"/>
        <end position="386"/>
    </location>
</feature>
<protein>
    <recommendedName>
        <fullName evidence="2">Asteroid domain-containing protein</fullName>
    </recommendedName>
</protein>
<evidence type="ECO:0000259" key="2">
    <source>
        <dbReference type="Pfam" id="PF12813"/>
    </source>
</evidence>